<dbReference type="AlphaFoldDB" id="A0A3P7KD01"/>
<evidence type="ECO:0000313" key="2">
    <source>
        <dbReference type="Proteomes" id="UP000270094"/>
    </source>
</evidence>
<keyword evidence="2" id="KW-1185">Reference proteome</keyword>
<name>A0A3P7KD01_STRVU</name>
<proteinExistence type="predicted"/>
<gene>
    <name evidence="1" type="ORF">SVUK_LOCUS790</name>
</gene>
<organism evidence="1 2">
    <name type="scientific">Strongylus vulgaris</name>
    <name type="common">Blood worm</name>
    <dbReference type="NCBI Taxonomy" id="40348"/>
    <lineage>
        <taxon>Eukaryota</taxon>
        <taxon>Metazoa</taxon>
        <taxon>Ecdysozoa</taxon>
        <taxon>Nematoda</taxon>
        <taxon>Chromadorea</taxon>
        <taxon>Rhabditida</taxon>
        <taxon>Rhabditina</taxon>
        <taxon>Rhabditomorpha</taxon>
        <taxon>Strongyloidea</taxon>
        <taxon>Strongylidae</taxon>
        <taxon>Strongylus</taxon>
    </lineage>
</organism>
<accession>A0A3P7KD01</accession>
<dbReference type="OrthoDB" id="5865705at2759"/>
<protein>
    <submittedName>
        <fullName evidence="1">Uncharacterized protein</fullName>
    </submittedName>
</protein>
<dbReference type="EMBL" id="UYYB01001403">
    <property type="protein sequence ID" value="VDM65792.1"/>
    <property type="molecule type" value="Genomic_DNA"/>
</dbReference>
<sequence length="100" mass="11294">MGISTKHPRQKGRIILTNIQDMTVAFPLIPVVLAIAHTAHAKTLMQIYNDCYENAKEMTVLDNKATPKAEQLPEWCLAMRHDVAPCITEKVKYCAFIVLK</sequence>
<dbReference type="Proteomes" id="UP000270094">
    <property type="component" value="Unassembled WGS sequence"/>
</dbReference>
<evidence type="ECO:0000313" key="1">
    <source>
        <dbReference type="EMBL" id="VDM65792.1"/>
    </source>
</evidence>
<reference evidence="1 2" key="1">
    <citation type="submission" date="2018-11" db="EMBL/GenBank/DDBJ databases">
        <authorList>
            <consortium name="Pathogen Informatics"/>
        </authorList>
    </citation>
    <scope>NUCLEOTIDE SEQUENCE [LARGE SCALE GENOMIC DNA]</scope>
</reference>